<gene>
    <name evidence="3" type="ORF">TrCOL_g3094</name>
</gene>
<evidence type="ECO:0000313" key="3">
    <source>
        <dbReference type="EMBL" id="GMI43820.1"/>
    </source>
</evidence>
<dbReference type="InterPro" id="IPR056143">
    <property type="entry name" value="DUF7726"/>
</dbReference>
<comment type="caution">
    <text evidence="3">The sequence shown here is derived from an EMBL/GenBank/DDBJ whole genome shotgun (WGS) entry which is preliminary data.</text>
</comment>
<proteinExistence type="predicted"/>
<sequence length="303" mass="35547">MSSLSKLQQSASSLQEALMYGGDMTLLLETRPELFSEDSSEEKEKESAKRKRTQEILDYHHRTFKRKSTGAQEDAEVERQLIKYIEEVPDIYLEVAAQFEEERRKEREQPKESAKKRREKEILDYHRRKLESEDRTDDQEESRRELIKAIEERPDIYLEMLRQTKPGLTAKLLSEMGELSYVEVPEIYDTVEEVQNKIDAFLLDSLSTKTAFGKMIGCSVPSITNFLKQEQYDGTRLMNYKNKQVGASSKVYEKAYHFFEKIRLVVKQPKDDDRVRNEEYLGRWGKKGFPMKNDTGKGRLFIG</sequence>
<reference evidence="4" key="1">
    <citation type="journal article" date="2023" name="Commun. Biol.">
        <title>Genome analysis of Parmales, the sister group of diatoms, reveals the evolutionary specialization of diatoms from phago-mixotrophs to photoautotrophs.</title>
        <authorList>
            <person name="Ban H."/>
            <person name="Sato S."/>
            <person name="Yoshikawa S."/>
            <person name="Yamada K."/>
            <person name="Nakamura Y."/>
            <person name="Ichinomiya M."/>
            <person name="Sato N."/>
            <person name="Blanc-Mathieu R."/>
            <person name="Endo H."/>
            <person name="Kuwata A."/>
            <person name="Ogata H."/>
        </authorList>
    </citation>
    <scope>NUCLEOTIDE SEQUENCE [LARGE SCALE GENOMIC DNA]</scope>
</reference>
<dbReference type="AlphaFoldDB" id="A0A9W7GH62"/>
<feature type="region of interest" description="Disordered" evidence="1">
    <location>
        <begin position="31"/>
        <end position="76"/>
    </location>
</feature>
<dbReference type="Pfam" id="PF24852">
    <property type="entry name" value="DUF7726"/>
    <property type="match status" value="1"/>
</dbReference>
<evidence type="ECO:0000259" key="2">
    <source>
        <dbReference type="Pfam" id="PF24852"/>
    </source>
</evidence>
<dbReference type="EMBL" id="BRYA01000200">
    <property type="protein sequence ID" value="GMI43820.1"/>
    <property type="molecule type" value="Genomic_DNA"/>
</dbReference>
<dbReference type="OrthoDB" id="2592504at2759"/>
<name>A0A9W7GH62_9STRA</name>
<protein>
    <recommendedName>
        <fullName evidence="2">DUF7726 domain-containing protein</fullName>
    </recommendedName>
</protein>
<dbReference type="Proteomes" id="UP001165065">
    <property type="component" value="Unassembled WGS sequence"/>
</dbReference>
<evidence type="ECO:0000256" key="1">
    <source>
        <dbReference type="SAM" id="MobiDB-lite"/>
    </source>
</evidence>
<feature type="domain" description="DUF7726" evidence="2">
    <location>
        <begin position="187"/>
        <end position="263"/>
    </location>
</feature>
<organism evidence="3 4">
    <name type="scientific">Triparma columacea</name>
    <dbReference type="NCBI Taxonomy" id="722753"/>
    <lineage>
        <taxon>Eukaryota</taxon>
        <taxon>Sar</taxon>
        <taxon>Stramenopiles</taxon>
        <taxon>Ochrophyta</taxon>
        <taxon>Bolidophyceae</taxon>
        <taxon>Parmales</taxon>
        <taxon>Triparmaceae</taxon>
        <taxon>Triparma</taxon>
    </lineage>
</organism>
<dbReference type="PANTHER" id="PTHR42339:SF1">
    <property type="entry name" value="HISTONE H1"/>
    <property type="match status" value="1"/>
</dbReference>
<dbReference type="PANTHER" id="PTHR42339">
    <property type="entry name" value="HISTONE H1"/>
    <property type="match status" value="1"/>
</dbReference>
<evidence type="ECO:0000313" key="4">
    <source>
        <dbReference type="Proteomes" id="UP001165065"/>
    </source>
</evidence>
<accession>A0A9W7GH62</accession>
<keyword evidence="4" id="KW-1185">Reference proteome</keyword>
<feature type="compositionally biased region" description="Basic and acidic residues" evidence="1">
    <location>
        <begin position="42"/>
        <end position="61"/>
    </location>
</feature>